<evidence type="ECO:0000256" key="10">
    <source>
        <dbReference type="SAM" id="MobiDB-lite"/>
    </source>
</evidence>
<dbReference type="PROSITE" id="PS00387">
    <property type="entry name" value="PPASE"/>
    <property type="match status" value="1"/>
</dbReference>
<evidence type="ECO:0000256" key="5">
    <source>
        <dbReference type="ARBA" id="ARBA00022723"/>
    </source>
</evidence>
<dbReference type="EMBL" id="HBIV01000452">
    <property type="protein sequence ID" value="CAE0643695.1"/>
    <property type="molecule type" value="Transcribed_RNA"/>
</dbReference>
<keyword evidence="7" id="KW-0460">Magnesium</keyword>
<dbReference type="InterPro" id="IPR008162">
    <property type="entry name" value="Pyrophosphatase"/>
</dbReference>
<evidence type="ECO:0000256" key="9">
    <source>
        <dbReference type="ARBA" id="ARBA00047820"/>
    </source>
</evidence>
<dbReference type="GO" id="GO:0000287">
    <property type="term" value="F:magnesium ion binding"/>
    <property type="evidence" value="ECO:0007669"/>
    <property type="project" value="InterPro"/>
</dbReference>
<evidence type="ECO:0000313" key="12">
    <source>
        <dbReference type="EMBL" id="CAE0643695.1"/>
    </source>
</evidence>
<name>A0A6U3CZ65_9EUKA</name>
<dbReference type="SUPFAM" id="SSF50324">
    <property type="entry name" value="Inorganic pyrophosphatase"/>
    <property type="match status" value="1"/>
</dbReference>
<evidence type="ECO:0000256" key="4">
    <source>
        <dbReference type="ARBA" id="ARBA00022490"/>
    </source>
</evidence>
<dbReference type="InterPro" id="IPR036649">
    <property type="entry name" value="Pyrophosphatase_sf"/>
</dbReference>
<keyword evidence="4" id="KW-0963">Cytoplasm</keyword>
<keyword evidence="11" id="KW-1133">Transmembrane helix</keyword>
<comment type="cofactor">
    <cofactor evidence="1">
        <name>Mg(2+)</name>
        <dbReference type="ChEBI" id="CHEBI:18420"/>
    </cofactor>
</comment>
<dbReference type="HAMAP" id="MF_00209">
    <property type="entry name" value="Inorganic_PPase"/>
    <property type="match status" value="1"/>
</dbReference>
<dbReference type="CDD" id="cd00412">
    <property type="entry name" value="pyrophosphatase"/>
    <property type="match status" value="1"/>
</dbReference>
<evidence type="ECO:0000256" key="1">
    <source>
        <dbReference type="ARBA" id="ARBA00001946"/>
    </source>
</evidence>
<keyword evidence="11" id="KW-0472">Membrane</keyword>
<dbReference type="Gene3D" id="3.90.80.10">
    <property type="entry name" value="Inorganic pyrophosphatase"/>
    <property type="match status" value="1"/>
</dbReference>
<evidence type="ECO:0000256" key="3">
    <source>
        <dbReference type="ARBA" id="ARBA00012146"/>
    </source>
</evidence>
<sequence>MRVSLRSCISHGIRGARPGLGGRLGAPSSRQMSTRSGRTLGNLRTLMAGSALTAGMVFGLGMWTKDEDIVPTMSLASTGKVEKKVQLFAKASADDTVDSEDETKATRSAYSVPIGKDMPEVVQAFVEVSKGSRNKYEWDEKLGHIVLDRVLHSAVFYPHNYGFIPQTLCGDGDPLDVLIMGADPLEPGCFVDVRPIGYLVMQDEKGTDEKLLGVAAEDPRMYEVRTLRNVPEHVLREITQFFETYKTLEKNKWVKVGGWKGATDAKLLVESTHRTYKEIKQEDGEVFDYSNKD</sequence>
<reference evidence="12" key="1">
    <citation type="submission" date="2021-01" db="EMBL/GenBank/DDBJ databases">
        <authorList>
            <person name="Corre E."/>
            <person name="Pelletier E."/>
            <person name="Niang G."/>
            <person name="Scheremetjew M."/>
            <person name="Finn R."/>
            <person name="Kale V."/>
            <person name="Holt S."/>
            <person name="Cochrane G."/>
            <person name="Meng A."/>
            <person name="Brown T."/>
            <person name="Cohen L."/>
        </authorList>
    </citation>
    <scope>NUCLEOTIDE SEQUENCE</scope>
    <source>
        <strain evidence="12">CCCM811</strain>
    </source>
</reference>
<gene>
    <name evidence="12" type="ORF">LGLO00237_LOCUS310</name>
</gene>
<evidence type="ECO:0000256" key="2">
    <source>
        <dbReference type="ARBA" id="ARBA00006220"/>
    </source>
</evidence>
<comment type="similarity">
    <text evidence="2">Belongs to the PPase family.</text>
</comment>
<dbReference type="AlphaFoldDB" id="A0A6U3CZ65"/>
<feature type="region of interest" description="Disordered" evidence="10">
    <location>
        <begin position="16"/>
        <end position="36"/>
    </location>
</feature>
<evidence type="ECO:0000256" key="11">
    <source>
        <dbReference type="SAM" id="Phobius"/>
    </source>
</evidence>
<dbReference type="GO" id="GO:0004427">
    <property type="term" value="F:inorganic diphosphate phosphatase activity"/>
    <property type="evidence" value="ECO:0007669"/>
    <property type="project" value="UniProtKB-EC"/>
</dbReference>
<feature type="transmembrane region" description="Helical" evidence="11">
    <location>
        <begin position="45"/>
        <end position="63"/>
    </location>
</feature>
<dbReference type="FunFam" id="3.90.80.10:FF:000003">
    <property type="entry name" value="Inorganic pyrophosphatase"/>
    <property type="match status" value="1"/>
</dbReference>
<organism evidence="12">
    <name type="scientific">Lotharella globosa</name>
    <dbReference type="NCBI Taxonomy" id="91324"/>
    <lineage>
        <taxon>Eukaryota</taxon>
        <taxon>Sar</taxon>
        <taxon>Rhizaria</taxon>
        <taxon>Cercozoa</taxon>
        <taxon>Chlorarachniophyceae</taxon>
        <taxon>Lotharella</taxon>
    </lineage>
</organism>
<evidence type="ECO:0000256" key="8">
    <source>
        <dbReference type="ARBA" id="ARBA00040300"/>
    </source>
</evidence>
<dbReference type="GO" id="GO:0006796">
    <property type="term" value="P:phosphate-containing compound metabolic process"/>
    <property type="evidence" value="ECO:0007669"/>
    <property type="project" value="InterPro"/>
</dbReference>
<accession>A0A6U3CZ65</accession>
<keyword evidence="11" id="KW-0812">Transmembrane</keyword>
<protein>
    <recommendedName>
        <fullName evidence="8">Inorganic pyrophosphatase</fullName>
        <ecNumber evidence="3">3.6.1.1</ecNumber>
    </recommendedName>
</protein>
<dbReference type="Pfam" id="PF00719">
    <property type="entry name" value="Pyrophosphatase"/>
    <property type="match status" value="1"/>
</dbReference>
<evidence type="ECO:0000256" key="7">
    <source>
        <dbReference type="ARBA" id="ARBA00022842"/>
    </source>
</evidence>
<proteinExistence type="inferred from homology"/>
<dbReference type="PANTHER" id="PTHR10286">
    <property type="entry name" value="INORGANIC PYROPHOSPHATASE"/>
    <property type="match status" value="1"/>
</dbReference>
<comment type="catalytic activity">
    <reaction evidence="9">
        <text>diphosphate + H2O = 2 phosphate + H(+)</text>
        <dbReference type="Rhea" id="RHEA:24576"/>
        <dbReference type="ChEBI" id="CHEBI:15377"/>
        <dbReference type="ChEBI" id="CHEBI:15378"/>
        <dbReference type="ChEBI" id="CHEBI:33019"/>
        <dbReference type="ChEBI" id="CHEBI:43474"/>
        <dbReference type="EC" id="3.6.1.1"/>
    </reaction>
</comment>
<dbReference type="GO" id="GO:0005737">
    <property type="term" value="C:cytoplasm"/>
    <property type="evidence" value="ECO:0007669"/>
    <property type="project" value="InterPro"/>
</dbReference>
<keyword evidence="6" id="KW-0378">Hydrolase</keyword>
<evidence type="ECO:0000256" key="6">
    <source>
        <dbReference type="ARBA" id="ARBA00022801"/>
    </source>
</evidence>
<dbReference type="EC" id="3.6.1.1" evidence="3"/>
<keyword evidence="5" id="KW-0479">Metal-binding</keyword>